<dbReference type="Pfam" id="PF14769">
    <property type="entry name" value="CLAMP"/>
    <property type="match status" value="1"/>
</dbReference>
<protein>
    <submittedName>
        <fullName evidence="2">Uncharacterized protein</fullName>
    </submittedName>
</protein>
<name>A0A8S1J808_9CHLO</name>
<dbReference type="PANTHER" id="PTHR28457">
    <property type="entry name" value="COILED-COIL DOMAIN-CONTAINING PROTEIN 189"/>
    <property type="match status" value="1"/>
</dbReference>
<feature type="non-terminal residue" evidence="2">
    <location>
        <position position="184"/>
    </location>
</feature>
<feature type="region of interest" description="Disordered" evidence="1">
    <location>
        <begin position="98"/>
        <end position="138"/>
    </location>
</feature>
<evidence type="ECO:0000313" key="2">
    <source>
        <dbReference type="EMBL" id="CAD7699628.1"/>
    </source>
</evidence>
<dbReference type="InterPro" id="IPR032727">
    <property type="entry name" value="CLAMP"/>
</dbReference>
<keyword evidence="3" id="KW-1185">Reference proteome</keyword>
<dbReference type="PANTHER" id="PTHR28457:SF4">
    <property type="entry name" value="CRAL-TRIO DOMAIN-CONTAINING PROTEIN"/>
    <property type="match status" value="1"/>
</dbReference>
<reference evidence="2" key="1">
    <citation type="submission" date="2020-12" db="EMBL/GenBank/DDBJ databases">
        <authorList>
            <person name="Iha C."/>
        </authorList>
    </citation>
    <scope>NUCLEOTIDE SEQUENCE</scope>
</reference>
<dbReference type="OrthoDB" id="530909at2759"/>
<gene>
    <name evidence="2" type="ORF">OSTQU699_LOCUS4987</name>
</gene>
<comment type="caution">
    <text evidence="2">The sequence shown here is derived from an EMBL/GenBank/DDBJ whole genome shotgun (WGS) entry which is preliminary data.</text>
</comment>
<dbReference type="Proteomes" id="UP000708148">
    <property type="component" value="Unassembled WGS sequence"/>
</dbReference>
<evidence type="ECO:0000256" key="1">
    <source>
        <dbReference type="SAM" id="MobiDB-lite"/>
    </source>
</evidence>
<dbReference type="AlphaFoldDB" id="A0A8S1J808"/>
<accession>A0A8S1J808</accession>
<sequence length="184" mass="21391">AVQDVLRDQLLPLCRPSPREDDHYLSVEDIARTTKFFASTFLQHYRLYSFAFGQSQRHTQLKASLELETPLIQSFDEAMNEGEWQAYNDAEAAAIEAREKAAREEVRARQEAERAKREQSEKEEAERKRQEELKKKPQTLEEAIDHVVLVRLEDEKTKLSKEYADREAALLEKIKDLEDKKAGA</sequence>
<proteinExistence type="predicted"/>
<dbReference type="EMBL" id="CAJHUC010001077">
    <property type="protein sequence ID" value="CAD7699628.1"/>
    <property type="molecule type" value="Genomic_DNA"/>
</dbReference>
<evidence type="ECO:0000313" key="3">
    <source>
        <dbReference type="Proteomes" id="UP000708148"/>
    </source>
</evidence>
<organism evidence="2 3">
    <name type="scientific">Ostreobium quekettii</name>
    <dbReference type="NCBI Taxonomy" id="121088"/>
    <lineage>
        <taxon>Eukaryota</taxon>
        <taxon>Viridiplantae</taxon>
        <taxon>Chlorophyta</taxon>
        <taxon>core chlorophytes</taxon>
        <taxon>Ulvophyceae</taxon>
        <taxon>TCBD clade</taxon>
        <taxon>Bryopsidales</taxon>
        <taxon>Ostreobineae</taxon>
        <taxon>Ostreobiaceae</taxon>
        <taxon>Ostreobium</taxon>
    </lineage>
</organism>